<evidence type="ECO:0000256" key="3">
    <source>
        <dbReference type="ARBA" id="ARBA00023014"/>
    </source>
</evidence>
<keyword evidence="5" id="KW-0560">Oxidoreductase</keyword>
<evidence type="ECO:0000313" key="5">
    <source>
        <dbReference type="EMBL" id="GFK92901.1"/>
    </source>
</evidence>
<dbReference type="PROSITE" id="PS00198">
    <property type="entry name" value="4FE4S_FER_1"/>
    <property type="match status" value="2"/>
</dbReference>
<comment type="caution">
    <text evidence="5">The sequence shown here is derived from an EMBL/GenBank/DDBJ whole genome shotgun (WGS) entry which is preliminary data.</text>
</comment>
<feature type="domain" description="4Fe-4S ferredoxin-type" evidence="4">
    <location>
        <begin position="38"/>
        <end position="70"/>
    </location>
</feature>
<dbReference type="Pfam" id="PF12838">
    <property type="entry name" value="Fer4_7"/>
    <property type="match status" value="1"/>
</dbReference>
<dbReference type="Gene3D" id="3.30.70.20">
    <property type="match status" value="1"/>
</dbReference>
<keyword evidence="2" id="KW-0408">Iron</keyword>
<keyword evidence="3" id="KW-0411">Iron-sulfur</keyword>
<dbReference type="Proteomes" id="UP000494245">
    <property type="component" value="Unassembled WGS sequence"/>
</dbReference>
<accession>A0A6V8LQR9</accession>
<name>A0A6V8LQR9_9BACT</name>
<dbReference type="EMBL" id="BLTE01000002">
    <property type="protein sequence ID" value="GFK92901.1"/>
    <property type="molecule type" value="Genomic_DNA"/>
</dbReference>
<organism evidence="5 6">
    <name type="scientific">Fundidesulfovibrio magnetotacticus</name>
    <dbReference type="NCBI Taxonomy" id="2730080"/>
    <lineage>
        <taxon>Bacteria</taxon>
        <taxon>Pseudomonadati</taxon>
        <taxon>Thermodesulfobacteriota</taxon>
        <taxon>Desulfovibrionia</taxon>
        <taxon>Desulfovibrionales</taxon>
        <taxon>Desulfovibrionaceae</taxon>
        <taxon>Fundidesulfovibrio</taxon>
    </lineage>
</organism>
<reference evidence="5 6" key="2">
    <citation type="submission" date="2020-05" db="EMBL/GenBank/DDBJ databases">
        <title>Draft genome sequence of Desulfovibrio sp. strainFSS-1.</title>
        <authorList>
            <person name="Shimoshige H."/>
            <person name="Kobayashi H."/>
            <person name="Maekawa T."/>
        </authorList>
    </citation>
    <scope>NUCLEOTIDE SEQUENCE [LARGE SCALE GENOMIC DNA]</scope>
    <source>
        <strain evidence="5 6">SIID29052-01</strain>
    </source>
</reference>
<sequence>MSRIVIDEVRCKGCLLCTAVCPEEIIRVSSRINPQGYKVVEADPERLPSCTGCTACAQTCPDIAITVYRTKKPGKEAAR</sequence>
<dbReference type="EC" id="1.6.5.11" evidence="5"/>
<dbReference type="RefSeq" id="WP_173081411.1">
    <property type="nucleotide sequence ID" value="NZ_BLTE01000002.1"/>
</dbReference>
<dbReference type="GO" id="GO:0051536">
    <property type="term" value="F:iron-sulfur cluster binding"/>
    <property type="evidence" value="ECO:0007669"/>
    <property type="project" value="UniProtKB-KW"/>
</dbReference>
<keyword evidence="1" id="KW-0479">Metal-binding</keyword>
<dbReference type="AlphaFoldDB" id="A0A6V8LQR9"/>
<dbReference type="PANTHER" id="PTHR43122">
    <property type="entry name" value="FERREDOXIN SUBUNIT OF PYRUVATE:FLAVODOXIN OXIDOREDUCTASE-RELATED"/>
    <property type="match status" value="1"/>
</dbReference>
<dbReference type="GO" id="GO:0016491">
    <property type="term" value="F:oxidoreductase activity"/>
    <property type="evidence" value="ECO:0007669"/>
    <property type="project" value="UniProtKB-KW"/>
</dbReference>
<evidence type="ECO:0000256" key="2">
    <source>
        <dbReference type="ARBA" id="ARBA00023004"/>
    </source>
</evidence>
<dbReference type="SUPFAM" id="SSF54862">
    <property type="entry name" value="4Fe-4S ferredoxins"/>
    <property type="match status" value="1"/>
</dbReference>
<dbReference type="PROSITE" id="PS51379">
    <property type="entry name" value="4FE4S_FER_2"/>
    <property type="match status" value="2"/>
</dbReference>
<feature type="domain" description="4Fe-4S ferredoxin-type" evidence="4">
    <location>
        <begin position="2"/>
        <end position="31"/>
    </location>
</feature>
<evidence type="ECO:0000313" key="6">
    <source>
        <dbReference type="Proteomes" id="UP000494245"/>
    </source>
</evidence>
<evidence type="ECO:0000259" key="4">
    <source>
        <dbReference type="PROSITE" id="PS51379"/>
    </source>
</evidence>
<protein>
    <submittedName>
        <fullName evidence="5">NAD(P)H-quinone oxidoreductase subunit I, chloroplastic</fullName>
        <ecNumber evidence="5">1.6.5.11</ecNumber>
    </submittedName>
</protein>
<dbReference type="InterPro" id="IPR017896">
    <property type="entry name" value="4Fe4S_Fe-S-bd"/>
</dbReference>
<dbReference type="InterPro" id="IPR017900">
    <property type="entry name" value="4Fe4S_Fe_S_CS"/>
</dbReference>
<reference evidence="5 6" key="1">
    <citation type="submission" date="2020-04" db="EMBL/GenBank/DDBJ databases">
        <authorList>
            <consortium name="Desulfovibrio sp. FSS-1 genome sequencing consortium"/>
            <person name="Shimoshige H."/>
            <person name="Kobayashi H."/>
            <person name="Maekawa T."/>
        </authorList>
    </citation>
    <scope>NUCLEOTIDE SEQUENCE [LARGE SCALE GENOMIC DNA]</scope>
    <source>
        <strain evidence="5 6">SIID29052-01</strain>
    </source>
</reference>
<proteinExistence type="predicted"/>
<evidence type="ECO:0000256" key="1">
    <source>
        <dbReference type="ARBA" id="ARBA00022723"/>
    </source>
</evidence>
<keyword evidence="6" id="KW-1185">Reference proteome</keyword>
<dbReference type="GO" id="GO:0046872">
    <property type="term" value="F:metal ion binding"/>
    <property type="evidence" value="ECO:0007669"/>
    <property type="project" value="UniProtKB-KW"/>
</dbReference>
<dbReference type="PANTHER" id="PTHR43122:SF2">
    <property type="entry name" value="FERREDOXIN SUBUNIT OF PYRUVATE:FLAVODOXIN OXIDOREDUCTASE"/>
    <property type="match status" value="1"/>
</dbReference>
<gene>
    <name evidence="5" type="primary">ndhI_3</name>
    <name evidence="5" type="ORF">NNJEOMEG_00729</name>
</gene>